<evidence type="ECO:0000313" key="14">
    <source>
        <dbReference type="Proteomes" id="UP000264120"/>
    </source>
</evidence>
<feature type="compositionally biased region" description="Polar residues" evidence="10">
    <location>
        <begin position="31"/>
        <end position="54"/>
    </location>
</feature>
<keyword evidence="5 9" id="KW-0798">TonB box</keyword>
<dbReference type="Gene3D" id="2.40.170.20">
    <property type="entry name" value="TonB-dependent receptor, beta-barrel domain"/>
    <property type="match status" value="1"/>
</dbReference>
<evidence type="ECO:0000256" key="3">
    <source>
        <dbReference type="ARBA" id="ARBA00022452"/>
    </source>
</evidence>
<evidence type="ECO:0000256" key="9">
    <source>
        <dbReference type="RuleBase" id="RU003357"/>
    </source>
</evidence>
<keyword evidence="2 8" id="KW-0813">Transport</keyword>
<proteinExistence type="inferred from homology"/>
<dbReference type="RefSeq" id="WP_118962805.1">
    <property type="nucleotide sequence ID" value="NZ_CP023036.1"/>
</dbReference>
<dbReference type="InterPro" id="IPR039426">
    <property type="entry name" value="TonB-dep_rcpt-like"/>
</dbReference>
<evidence type="ECO:0000259" key="11">
    <source>
        <dbReference type="Pfam" id="PF00593"/>
    </source>
</evidence>
<dbReference type="Proteomes" id="UP000264120">
    <property type="component" value="Chromosome"/>
</dbReference>
<evidence type="ECO:0000256" key="8">
    <source>
        <dbReference type="PROSITE-ProRule" id="PRU01360"/>
    </source>
</evidence>
<dbReference type="KEGG" id="ksc:CD178_01507"/>
<name>A0A347WBP1_9PROT</name>
<sequence>MNKRRSLWNVLLLTTVIAGVTDEGARAASTLPQTTAAGGNTTHSGAAHVSTTGTPVRHTTRNTAVVSHSNPEQLSVHASHLRPHGTVVSMGQAMFQQQAPGTNPMKALSTMPGIMFNSDDPQGTNTWSQQLYMHGFQQQEIGMTLDGMPLGEMTYRNYNGPPSPTLAVSSENVDRIDVSQSAGAEDIAATNNLGGSLAYVSSDPKDKMGGKVTQGFGSYDNYHTFVRFDSGKLNSSGTKFFASYMRQDAQVWRGYGEQFYQQVNAKLVQPIGNDSKLVAFFDWGDLHQFTPQDESPQMQQQLGYYNSNYYNGGTSGFIAASNAANGSYPSNLANSSISDKGDAAYYDGATNNSDIMGYIKADLALTKHVRWITTAYGQGESNQTTWGLPIGNNGNGYDPSYYTHLNQTYGYTSALGEIVKQPSIERFGITSKVQYDVAHNHISGGVWYENNAYSSSMWMYGQPTVLANGQLSGSINQPLNHFKNPVEELFNQNYNTNTFTAFVMDTYNPLPNLALHFGMKALLNTTRVGDGYLNQYYYGNVGGITSGVSQTIARPFLPHVSVDWHFLHNHELFFDISENVHTYAESGYKLSNSPFAVTQGSYNTNINSVHPEYDWTFAIGYRFTHRLLDASVYAYRTNFHNRLQAVSVAGQSVQNASGYAVINTGSVTMNGVDAAITLHPFTRGMLRSLSLTNSVSYNHAVYDDNFNSSGTGPSTAGKRVVNYPRFMYKGRLSYSYKNALFYMDGSYTGKRSYDYTGDYNIPGYWMSDLGMQYRMGNMGRYNKHMDFMKDVTFAFNIQNLANTHWISTMGENGNAMTGGYTNQSMLFGAPRMFFGSVSVDF</sequence>
<dbReference type="Pfam" id="PF07715">
    <property type="entry name" value="Plug"/>
    <property type="match status" value="1"/>
</dbReference>
<feature type="region of interest" description="Disordered" evidence="10">
    <location>
        <begin position="31"/>
        <end position="55"/>
    </location>
</feature>
<evidence type="ECO:0000259" key="12">
    <source>
        <dbReference type="Pfam" id="PF07715"/>
    </source>
</evidence>
<feature type="domain" description="TonB-dependent receptor plug" evidence="12">
    <location>
        <begin position="86"/>
        <end position="195"/>
    </location>
</feature>
<evidence type="ECO:0000313" key="13">
    <source>
        <dbReference type="EMBL" id="AXY22284.1"/>
    </source>
</evidence>
<evidence type="ECO:0000256" key="1">
    <source>
        <dbReference type="ARBA" id="ARBA00004571"/>
    </source>
</evidence>
<evidence type="ECO:0000256" key="5">
    <source>
        <dbReference type="ARBA" id="ARBA00023077"/>
    </source>
</evidence>
<feature type="domain" description="TonB-dependent receptor-like beta-barrel" evidence="11">
    <location>
        <begin position="308"/>
        <end position="800"/>
    </location>
</feature>
<dbReference type="SUPFAM" id="SSF56935">
    <property type="entry name" value="Porins"/>
    <property type="match status" value="1"/>
</dbReference>
<evidence type="ECO:0000256" key="4">
    <source>
        <dbReference type="ARBA" id="ARBA00022692"/>
    </source>
</evidence>
<accession>A0A347WBP1</accession>
<dbReference type="InterPro" id="IPR036942">
    <property type="entry name" value="Beta-barrel_TonB_sf"/>
</dbReference>
<keyword evidence="13" id="KW-0675">Receptor</keyword>
<dbReference type="AlphaFoldDB" id="A0A347WBP1"/>
<keyword evidence="6 8" id="KW-0472">Membrane</keyword>
<reference evidence="13 14" key="1">
    <citation type="submission" date="2017-08" db="EMBL/GenBank/DDBJ databases">
        <title>Complete genome sequence of Gluconacetobacter saccharivorans CV1 isolated from Fermented Vinegar.</title>
        <authorList>
            <person name="Kim S.-Y."/>
        </authorList>
    </citation>
    <scope>NUCLEOTIDE SEQUENCE [LARGE SCALE GENOMIC DNA]</scope>
    <source>
        <strain evidence="13 14">CV1</strain>
    </source>
</reference>
<evidence type="ECO:0000256" key="2">
    <source>
        <dbReference type="ARBA" id="ARBA00022448"/>
    </source>
</evidence>
<evidence type="ECO:0000256" key="7">
    <source>
        <dbReference type="ARBA" id="ARBA00023237"/>
    </source>
</evidence>
<dbReference type="GO" id="GO:0009279">
    <property type="term" value="C:cell outer membrane"/>
    <property type="evidence" value="ECO:0007669"/>
    <property type="project" value="UniProtKB-SubCell"/>
</dbReference>
<dbReference type="EMBL" id="CP023036">
    <property type="protein sequence ID" value="AXY22284.1"/>
    <property type="molecule type" value="Genomic_DNA"/>
</dbReference>
<dbReference type="PROSITE" id="PS52016">
    <property type="entry name" value="TONB_DEPENDENT_REC_3"/>
    <property type="match status" value="1"/>
</dbReference>
<evidence type="ECO:0000256" key="10">
    <source>
        <dbReference type="SAM" id="MobiDB-lite"/>
    </source>
</evidence>
<keyword evidence="7 8" id="KW-0998">Cell outer membrane</keyword>
<comment type="subcellular location">
    <subcellularLocation>
        <location evidence="1 8">Cell outer membrane</location>
        <topology evidence="1 8">Multi-pass membrane protein</topology>
    </subcellularLocation>
</comment>
<organism evidence="13 14">
    <name type="scientific">Komagataeibacter saccharivorans</name>
    <dbReference type="NCBI Taxonomy" id="265959"/>
    <lineage>
        <taxon>Bacteria</taxon>
        <taxon>Pseudomonadati</taxon>
        <taxon>Pseudomonadota</taxon>
        <taxon>Alphaproteobacteria</taxon>
        <taxon>Acetobacterales</taxon>
        <taxon>Acetobacteraceae</taxon>
        <taxon>Komagataeibacter</taxon>
    </lineage>
</organism>
<keyword evidence="14" id="KW-1185">Reference proteome</keyword>
<evidence type="ECO:0000256" key="6">
    <source>
        <dbReference type="ARBA" id="ARBA00023136"/>
    </source>
</evidence>
<dbReference type="Gene3D" id="2.170.130.10">
    <property type="entry name" value="TonB-dependent receptor, plug domain"/>
    <property type="match status" value="1"/>
</dbReference>
<dbReference type="InterPro" id="IPR012910">
    <property type="entry name" value="Plug_dom"/>
</dbReference>
<protein>
    <submittedName>
        <fullName evidence="13">TonB-dependent Receptor Plug Domain protein</fullName>
    </submittedName>
</protein>
<dbReference type="InterPro" id="IPR037066">
    <property type="entry name" value="Plug_dom_sf"/>
</dbReference>
<dbReference type="OrthoDB" id="7229372at2"/>
<gene>
    <name evidence="13" type="ORF">CD178_01507</name>
</gene>
<comment type="similarity">
    <text evidence="8 9">Belongs to the TonB-dependent receptor family.</text>
</comment>
<dbReference type="Pfam" id="PF00593">
    <property type="entry name" value="TonB_dep_Rec_b-barrel"/>
    <property type="match status" value="1"/>
</dbReference>
<dbReference type="InterPro" id="IPR000531">
    <property type="entry name" value="Beta-barrel_TonB"/>
</dbReference>
<keyword evidence="4 8" id="KW-0812">Transmembrane</keyword>
<keyword evidence="3 8" id="KW-1134">Transmembrane beta strand</keyword>